<dbReference type="GO" id="GO:0060271">
    <property type="term" value="P:cilium assembly"/>
    <property type="evidence" value="ECO:0007669"/>
    <property type="project" value="TreeGrafter"/>
</dbReference>
<feature type="repeat" description="WD" evidence="4">
    <location>
        <begin position="102"/>
        <end position="134"/>
    </location>
</feature>
<evidence type="ECO:0000256" key="2">
    <source>
        <dbReference type="ARBA" id="ARBA00023069"/>
    </source>
</evidence>
<feature type="domain" description="IFT80/172/WDR35 TPR" evidence="6">
    <location>
        <begin position="615"/>
        <end position="760"/>
    </location>
</feature>
<organism evidence="7 8">
    <name type="scientific">Frankliniella occidentalis</name>
    <name type="common">Western flower thrips</name>
    <name type="synonym">Euthrips occidentalis</name>
    <dbReference type="NCBI Taxonomy" id="133901"/>
    <lineage>
        <taxon>Eukaryota</taxon>
        <taxon>Metazoa</taxon>
        <taxon>Ecdysozoa</taxon>
        <taxon>Arthropoda</taxon>
        <taxon>Hexapoda</taxon>
        <taxon>Insecta</taxon>
        <taxon>Pterygota</taxon>
        <taxon>Neoptera</taxon>
        <taxon>Paraneoptera</taxon>
        <taxon>Thysanoptera</taxon>
        <taxon>Terebrantia</taxon>
        <taxon>Thripoidea</taxon>
        <taxon>Thripidae</taxon>
        <taxon>Frankliniella</taxon>
    </lineage>
</organism>
<gene>
    <name evidence="8" type="primary">LOC113214310</name>
</gene>
<dbReference type="InterPro" id="IPR001680">
    <property type="entry name" value="WD40_rpt"/>
</dbReference>
<dbReference type="Proteomes" id="UP000504606">
    <property type="component" value="Unplaced"/>
</dbReference>
<dbReference type="Pfam" id="PF00400">
    <property type="entry name" value="WD40"/>
    <property type="match status" value="4"/>
</dbReference>
<dbReference type="Gene3D" id="2.130.10.10">
    <property type="entry name" value="YVTN repeat-like/Quinoprotein amine dehydrogenase"/>
    <property type="match status" value="2"/>
</dbReference>
<evidence type="ECO:0000256" key="1">
    <source>
        <dbReference type="ARBA" id="ARBA00004138"/>
    </source>
</evidence>
<dbReference type="GeneID" id="113214310"/>
<keyword evidence="3" id="KW-0966">Cell projection</keyword>
<keyword evidence="2" id="KW-0969">Cilium</keyword>
<evidence type="ECO:0000313" key="8">
    <source>
        <dbReference type="RefSeq" id="XP_026289415.1"/>
    </source>
</evidence>
<dbReference type="RefSeq" id="XP_026289415.1">
    <property type="nucleotide sequence ID" value="XM_026433630.2"/>
</dbReference>
<evidence type="ECO:0000259" key="6">
    <source>
        <dbReference type="Pfam" id="PF23387"/>
    </source>
</evidence>
<dbReference type="InterPro" id="IPR036322">
    <property type="entry name" value="WD40_repeat_dom_sf"/>
</dbReference>
<dbReference type="SMART" id="SM00320">
    <property type="entry name" value="WD40"/>
    <property type="match status" value="6"/>
</dbReference>
<dbReference type="GO" id="GO:0030992">
    <property type="term" value="C:intraciliary transport particle B"/>
    <property type="evidence" value="ECO:0007669"/>
    <property type="project" value="TreeGrafter"/>
</dbReference>
<dbReference type="PANTHER" id="PTHR24098:SF0">
    <property type="entry name" value="OUTER SEGMENT 5"/>
    <property type="match status" value="1"/>
</dbReference>
<dbReference type="FunFam" id="2.130.10.10:FF:000298">
    <property type="entry name" value="Intraflagellar transport 80 homolog (Chlamydomonas)"/>
    <property type="match status" value="1"/>
</dbReference>
<evidence type="ECO:0000256" key="4">
    <source>
        <dbReference type="PROSITE-ProRule" id="PRU00221"/>
    </source>
</evidence>
<dbReference type="KEGG" id="foc:113214310"/>
<evidence type="ECO:0000256" key="3">
    <source>
        <dbReference type="ARBA" id="ARBA00023273"/>
    </source>
</evidence>
<protein>
    <submittedName>
        <fullName evidence="8">Intraflagellar transport protein 80 homolog isoform X1</fullName>
    </submittedName>
</protein>
<dbReference type="InterPro" id="IPR056157">
    <property type="entry name" value="TPR_IFT80_172_dom"/>
</dbReference>
<dbReference type="FunFam" id="1.25.40.470:FF:000007">
    <property type="entry name" value="Intraflagellar transport 80 homolog (Chlamydomonas)"/>
    <property type="match status" value="1"/>
</dbReference>
<dbReference type="Gene3D" id="1.25.40.470">
    <property type="match status" value="1"/>
</dbReference>
<accession>A0A6J1TCJ2</accession>
<name>A0A6J1TCJ2_FRAOC</name>
<dbReference type="PROSITE" id="PS50294">
    <property type="entry name" value="WD_REPEATS_REGION"/>
    <property type="match status" value="2"/>
</dbReference>
<sequence length="766" mass="85890">MRFKTSFSKEPKHSDFVTCVDWNTTEEVYSCSDDHTLLKWNLMNGETIKITDLPNNLFPTDMHWFPRGPGSNRKQGSDLLLITSADGKFHLLNKNGRIDRTVDAHKGAVLVGRWSYDGAGLLTAGEDGQVKIWSRGGMLRSTVVQSGAPVYSAAWSADSNQVLYAQGKMLIVKPLMPNSNPIRWKAHEGLILKVAWNPSNNLIVSGAEDNRYKVWDPFGQQLYSSAPHEYPITAISWAPNGGLFSVGSYNTLRLCDESGWSHSLEKLNTGSIYALAWSSDGTQIAGACANGHCVFAHVIERRLEWHQYEASLTGRRSVSVRDVTNESWERFEFPDRVIQLALGYDHLVVVTPSQCHIFNSHHWNTPTILELREGSVCMLVLSPKFFLLVERASVNLYSYEGRLVSSPRWAAMQPETMNDKSISLSDDTLAARDQNDPKVIHVFEIGSTKALSEAPPMLHTIGVLEIALNQGGSAADRLIAFVDRSHDLFLASIHGTGQRKFGKLGRMVQSLRWNCSINILAAIQDTSLTVWYYPAVIFSDKGIVEKTCAKNDSSDFGKNPVVVSFYGNHVGVRRVDGSLVNSAVPMTVSLLHEFASTARWEEARKLCRLVKEDTLWACLAAMATKAKNLLIAEEAYASIDEMDKVEYIQHIKTIPNKTVQMAEMILMTGSVEEAENLLMQNGLIYRAIMANIHLHNWNRALDLATKNRTHIDTVLFYRNQYLEALQKSETHEKFIALKDQVQLDPDKINKMIAQEIEKEKLMKSSQ</sequence>
<feature type="domain" description="IFT80 second beta-propeller" evidence="5">
    <location>
        <begin position="300"/>
        <end position="586"/>
    </location>
</feature>
<keyword evidence="4" id="KW-0853">WD repeat</keyword>
<dbReference type="InterPro" id="IPR056456">
    <property type="entry name" value="Beta-prop_IFT80_2nd"/>
</dbReference>
<reference evidence="8" key="1">
    <citation type="submission" date="2025-08" db="UniProtKB">
        <authorList>
            <consortium name="RefSeq"/>
        </authorList>
    </citation>
    <scope>IDENTIFICATION</scope>
    <source>
        <tissue evidence="8">Whole organism</tissue>
    </source>
</reference>
<feature type="repeat" description="WD" evidence="4">
    <location>
        <begin position="184"/>
        <end position="216"/>
    </location>
</feature>
<evidence type="ECO:0000313" key="7">
    <source>
        <dbReference type="Proteomes" id="UP000504606"/>
    </source>
</evidence>
<comment type="subcellular location">
    <subcellularLocation>
        <location evidence="1">Cell projection</location>
        <location evidence="1">Cilium</location>
    </subcellularLocation>
</comment>
<evidence type="ECO:0000259" key="5">
    <source>
        <dbReference type="Pfam" id="PF23335"/>
    </source>
</evidence>
<proteinExistence type="predicted"/>
<dbReference type="AlphaFoldDB" id="A0A6J1TCJ2"/>
<dbReference type="CTD" id="35349"/>
<dbReference type="SUPFAM" id="SSF50978">
    <property type="entry name" value="WD40 repeat-like"/>
    <property type="match status" value="2"/>
</dbReference>
<dbReference type="PROSITE" id="PS50082">
    <property type="entry name" value="WD_REPEATS_2"/>
    <property type="match status" value="2"/>
</dbReference>
<dbReference type="GO" id="GO:0005929">
    <property type="term" value="C:cilium"/>
    <property type="evidence" value="ECO:0007669"/>
    <property type="project" value="UniProtKB-SubCell"/>
</dbReference>
<dbReference type="Pfam" id="PF23335">
    <property type="entry name" value="Beta-prop_IFT80_2nd"/>
    <property type="match status" value="1"/>
</dbReference>
<dbReference type="PANTHER" id="PTHR24098">
    <property type="entry name" value="OUTER SEGMENT 5"/>
    <property type="match status" value="1"/>
</dbReference>
<dbReference type="Pfam" id="PF23387">
    <property type="entry name" value="TPR_IFT80_172"/>
    <property type="match status" value="1"/>
</dbReference>
<dbReference type="InterPro" id="IPR015943">
    <property type="entry name" value="WD40/YVTN_repeat-like_dom_sf"/>
</dbReference>
<dbReference type="FunFam" id="2.130.10.10:FF:001115">
    <property type="entry name" value="Intraflagellar transport 80 homolog (Chlamydomonas)"/>
    <property type="match status" value="1"/>
</dbReference>
<dbReference type="OrthoDB" id="408728at2759"/>
<keyword evidence="7" id="KW-1185">Reference proteome</keyword>